<dbReference type="InterPro" id="IPR015943">
    <property type="entry name" value="WD40/YVTN_repeat-like_dom_sf"/>
</dbReference>
<evidence type="ECO:0008006" key="15">
    <source>
        <dbReference type="Google" id="ProtNLM"/>
    </source>
</evidence>
<evidence type="ECO:0000256" key="1">
    <source>
        <dbReference type="ARBA" id="ARBA00004389"/>
    </source>
</evidence>
<evidence type="ECO:0000256" key="10">
    <source>
        <dbReference type="ARBA" id="ARBA00023136"/>
    </source>
</evidence>
<keyword evidence="6" id="KW-0256">Endoplasmic reticulum</keyword>
<organism evidence="13 14">
    <name type="scientific">Pinctada imbricata</name>
    <name type="common">Atlantic pearl-oyster</name>
    <name type="synonym">Pinctada martensii</name>
    <dbReference type="NCBI Taxonomy" id="66713"/>
    <lineage>
        <taxon>Eukaryota</taxon>
        <taxon>Metazoa</taxon>
        <taxon>Spiralia</taxon>
        <taxon>Lophotrochozoa</taxon>
        <taxon>Mollusca</taxon>
        <taxon>Bivalvia</taxon>
        <taxon>Autobranchia</taxon>
        <taxon>Pteriomorphia</taxon>
        <taxon>Pterioida</taxon>
        <taxon>Pterioidea</taxon>
        <taxon>Pteriidae</taxon>
        <taxon>Pinctada</taxon>
    </lineage>
</organism>
<dbReference type="SUPFAM" id="SSF50978">
    <property type="entry name" value="WD40 repeat-like"/>
    <property type="match status" value="1"/>
</dbReference>
<dbReference type="SMART" id="SM00320">
    <property type="entry name" value="WD40"/>
    <property type="match status" value="4"/>
</dbReference>
<evidence type="ECO:0000256" key="11">
    <source>
        <dbReference type="PROSITE-ProRule" id="PRU00221"/>
    </source>
</evidence>
<dbReference type="PANTHER" id="PTHR23284:SF0">
    <property type="entry name" value="PROLACTIN REGULATORY ELEMENT-BINDING PROTEIN"/>
    <property type="match status" value="1"/>
</dbReference>
<dbReference type="GO" id="GO:0005085">
    <property type="term" value="F:guanyl-nucleotide exchange factor activity"/>
    <property type="evidence" value="ECO:0007669"/>
    <property type="project" value="InterPro"/>
</dbReference>
<proteinExistence type="predicted"/>
<keyword evidence="10" id="KW-0472">Membrane</keyword>
<dbReference type="AlphaFoldDB" id="A0AA89C003"/>
<evidence type="ECO:0000256" key="4">
    <source>
        <dbReference type="ARBA" id="ARBA00022692"/>
    </source>
</evidence>
<evidence type="ECO:0000256" key="8">
    <source>
        <dbReference type="ARBA" id="ARBA00022927"/>
    </source>
</evidence>
<dbReference type="PROSITE" id="PS50082">
    <property type="entry name" value="WD_REPEATS_2"/>
    <property type="match status" value="1"/>
</dbReference>
<feature type="repeat" description="WD" evidence="11">
    <location>
        <begin position="214"/>
        <end position="255"/>
    </location>
</feature>
<accession>A0AA89C003</accession>
<dbReference type="Gene3D" id="2.130.10.10">
    <property type="entry name" value="YVTN repeat-like/Quinoprotein amine dehydrogenase"/>
    <property type="match status" value="1"/>
</dbReference>
<comment type="subcellular location">
    <subcellularLocation>
        <location evidence="1">Endoplasmic reticulum membrane</location>
        <topology evidence="1">Single-pass membrane protein</topology>
    </subcellularLocation>
</comment>
<gene>
    <name evidence="13" type="ORF">FSP39_000316</name>
</gene>
<reference evidence="13" key="1">
    <citation type="submission" date="2019-08" db="EMBL/GenBank/DDBJ databases">
        <title>The improved chromosome-level genome for the pearl oyster Pinctada fucata martensii using PacBio sequencing and Hi-C.</title>
        <authorList>
            <person name="Zheng Z."/>
        </authorList>
    </citation>
    <scope>NUCLEOTIDE SEQUENCE</scope>
    <source>
        <strain evidence="13">ZZ-2019</strain>
        <tissue evidence="13">Adductor muscle</tissue>
    </source>
</reference>
<evidence type="ECO:0000313" key="14">
    <source>
        <dbReference type="Proteomes" id="UP001186944"/>
    </source>
</evidence>
<dbReference type="GO" id="GO:0006888">
    <property type="term" value="P:endoplasmic reticulum to Golgi vesicle-mediated transport"/>
    <property type="evidence" value="ECO:0007669"/>
    <property type="project" value="TreeGrafter"/>
</dbReference>
<keyword evidence="14" id="KW-1185">Reference proteome</keyword>
<dbReference type="GO" id="GO:0005789">
    <property type="term" value="C:endoplasmic reticulum membrane"/>
    <property type="evidence" value="ECO:0007669"/>
    <property type="project" value="UniProtKB-SubCell"/>
</dbReference>
<evidence type="ECO:0000256" key="2">
    <source>
        <dbReference type="ARBA" id="ARBA00022448"/>
    </source>
</evidence>
<dbReference type="GO" id="GO:0015031">
    <property type="term" value="P:protein transport"/>
    <property type="evidence" value="ECO:0007669"/>
    <property type="project" value="UniProtKB-KW"/>
</dbReference>
<dbReference type="InterPro" id="IPR045260">
    <property type="entry name" value="Sec12-like"/>
</dbReference>
<evidence type="ECO:0000256" key="6">
    <source>
        <dbReference type="ARBA" id="ARBA00022824"/>
    </source>
</evidence>
<feature type="region of interest" description="Disordered" evidence="12">
    <location>
        <begin position="121"/>
        <end position="156"/>
    </location>
</feature>
<evidence type="ECO:0000256" key="9">
    <source>
        <dbReference type="ARBA" id="ARBA00022989"/>
    </source>
</evidence>
<protein>
    <recommendedName>
        <fullName evidence="15">Prolactin regulatory element-binding protein</fullName>
    </recommendedName>
</protein>
<dbReference type="PANTHER" id="PTHR23284">
    <property type="entry name" value="PROLACTIN REGULATORY ELEMENT BINDING PROTEIN"/>
    <property type="match status" value="1"/>
</dbReference>
<name>A0AA89C003_PINIB</name>
<comment type="caution">
    <text evidence="13">The sequence shown here is derived from an EMBL/GenBank/DDBJ whole genome shotgun (WGS) entry which is preliminary data.</text>
</comment>
<keyword evidence="7" id="KW-0931">ER-Golgi transport</keyword>
<keyword evidence="5" id="KW-0677">Repeat</keyword>
<evidence type="ECO:0000256" key="12">
    <source>
        <dbReference type="SAM" id="MobiDB-lite"/>
    </source>
</evidence>
<evidence type="ECO:0000256" key="7">
    <source>
        <dbReference type="ARBA" id="ARBA00022892"/>
    </source>
</evidence>
<feature type="compositionally biased region" description="Polar residues" evidence="12">
    <location>
        <begin position="146"/>
        <end position="156"/>
    </location>
</feature>
<evidence type="ECO:0000256" key="3">
    <source>
        <dbReference type="ARBA" id="ARBA00022574"/>
    </source>
</evidence>
<keyword evidence="3 11" id="KW-0853">WD repeat</keyword>
<dbReference type="GO" id="GO:0003400">
    <property type="term" value="P:regulation of COPII vesicle coating"/>
    <property type="evidence" value="ECO:0007669"/>
    <property type="project" value="TreeGrafter"/>
</dbReference>
<evidence type="ECO:0000256" key="5">
    <source>
        <dbReference type="ARBA" id="ARBA00022737"/>
    </source>
</evidence>
<dbReference type="Proteomes" id="UP001186944">
    <property type="component" value="Unassembled WGS sequence"/>
</dbReference>
<sequence length="454" mass="51307">MVQHRAARMVNSNYRTTSIVTKMLSQLEWPTIQERKAEAKVIMLFGALNHLIFIPADKVLEIYELQLLENRVLANSICRHATGDKAIMNGGSDYDGRHHLFAAGLDDECHVFSLKYRVTSPDKRKKDSGDNSNLRKRKEENDSSGKSDNTGNGETKQISFDIEKITSVKTDFHKDGSFQKVVQISRCRQFLATGGVDGYLRVWKYPDMKKSMEIQAHKNDIDDIDISPDSQYIVTVSREKNGFVWKAKDGKKHTDLNGPEEYRFRACRYGLIEGNKDKFNLYTISIPLKRTQKPQPCYLTSWDSSSFQSKGNQTTGTEVLSSLAVSDDGIYVAVGTISGSVGVYISFSLQKLYYIKEIHSIFVTGLAFMPSSEAARSVTGNQDFTLMSISADNTIRVHQVAPRGIVKYNETHNPMRVRVTFKVKVTYVRSNMQLIPAVQQSGYLSVVKFNWIQS</sequence>
<keyword evidence="9" id="KW-1133">Transmembrane helix</keyword>
<dbReference type="Pfam" id="PF00400">
    <property type="entry name" value="WD40"/>
    <property type="match status" value="2"/>
</dbReference>
<keyword evidence="2" id="KW-0813">Transport</keyword>
<evidence type="ECO:0000313" key="13">
    <source>
        <dbReference type="EMBL" id="KAK3089037.1"/>
    </source>
</evidence>
<dbReference type="InterPro" id="IPR036322">
    <property type="entry name" value="WD40_repeat_dom_sf"/>
</dbReference>
<dbReference type="EMBL" id="VSWD01000010">
    <property type="protein sequence ID" value="KAK3089037.1"/>
    <property type="molecule type" value="Genomic_DNA"/>
</dbReference>
<keyword evidence="4" id="KW-0812">Transmembrane</keyword>
<dbReference type="InterPro" id="IPR001680">
    <property type="entry name" value="WD40_rpt"/>
</dbReference>
<keyword evidence="8" id="KW-0653">Protein transport</keyword>